<keyword evidence="3" id="KW-1185">Reference proteome</keyword>
<sequence length="270" mass="28972">MSVNIPGFKSSPVFEQLKASIEGQDDTQKQATIKKTNGIYQFDIKNAEGKEQTWSIDLKKQGTVNTGKPSGKPDVHLTLSDDVFADLASGKLDATKAFMQGKLKFKGSMMLATKLDTVLKDAKNAKPAAESSAPSSAPKSGSVVVDGFQASSVFGQIQSGMSASSPQQRKESVQKVKGVFQIDVTNAEGKVQSWTLDMKNGEGERSLGPIKPPKKADVVISVNDQDFVDMSSGKLNGQKAFMQGKLKFKGSMMLATKLDTVLKGFQKAKL</sequence>
<dbReference type="PANTHER" id="PTHR10094">
    <property type="entry name" value="STEROL CARRIER PROTEIN 2 SCP-2 FAMILY PROTEIN"/>
    <property type="match status" value="1"/>
</dbReference>
<dbReference type="PANTHER" id="PTHR10094:SF25">
    <property type="entry name" value="SCP2 STEROL-BINDING DOMAIN-CONTAINING PROTEIN 1"/>
    <property type="match status" value="1"/>
</dbReference>
<dbReference type="Gene3D" id="3.30.1050.10">
    <property type="entry name" value="SCP2 sterol-binding domain"/>
    <property type="match status" value="2"/>
</dbReference>
<feature type="domain" description="SCP2" evidence="1">
    <location>
        <begin position="165"/>
        <end position="263"/>
    </location>
</feature>
<feature type="domain" description="SCP2" evidence="1">
    <location>
        <begin position="17"/>
        <end position="120"/>
    </location>
</feature>
<protein>
    <recommendedName>
        <fullName evidence="1">SCP2 domain-containing protein</fullName>
    </recommendedName>
</protein>
<dbReference type="EMBL" id="JASJQH010006926">
    <property type="protein sequence ID" value="KAK9723366.1"/>
    <property type="molecule type" value="Genomic_DNA"/>
</dbReference>
<dbReference type="InterPro" id="IPR036527">
    <property type="entry name" value="SCP2_sterol-bd_dom_sf"/>
</dbReference>
<organism evidence="2 3">
    <name type="scientific">Basidiobolus ranarum</name>
    <dbReference type="NCBI Taxonomy" id="34480"/>
    <lineage>
        <taxon>Eukaryota</taxon>
        <taxon>Fungi</taxon>
        <taxon>Fungi incertae sedis</taxon>
        <taxon>Zoopagomycota</taxon>
        <taxon>Entomophthoromycotina</taxon>
        <taxon>Basidiobolomycetes</taxon>
        <taxon>Basidiobolales</taxon>
        <taxon>Basidiobolaceae</taxon>
        <taxon>Basidiobolus</taxon>
    </lineage>
</organism>
<dbReference type="SUPFAM" id="SSF55718">
    <property type="entry name" value="SCP-like"/>
    <property type="match status" value="2"/>
</dbReference>
<dbReference type="InterPro" id="IPR003033">
    <property type="entry name" value="SCP2_sterol-bd_dom"/>
</dbReference>
<dbReference type="Proteomes" id="UP001479436">
    <property type="component" value="Unassembled WGS sequence"/>
</dbReference>
<dbReference type="Pfam" id="PF02036">
    <property type="entry name" value="SCP2"/>
    <property type="match status" value="2"/>
</dbReference>
<reference evidence="2 3" key="1">
    <citation type="submission" date="2023-04" db="EMBL/GenBank/DDBJ databases">
        <title>Genome of Basidiobolus ranarum AG-B5.</title>
        <authorList>
            <person name="Stajich J.E."/>
            <person name="Carter-House D."/>
            <person name="Gryganskyi A."/>
        </authorList>
    </citation>
    <scope>NUCLEOTIDE SEQUENCE [LARGE SCALE GENOMIC DNA]</scope>
    <source>
        <strain evidence="2 3">AG-B5</strain>
    </source>
</reference>
<name>A0ABR2W8I7_9FUNG</name>
<evidence type="ECO:0000259" key="1">
    <source>
        <dbReference type="Pfam" id="PF02036"/>
    </source>
</evidence>
<accession>A0ABR2W8I7</accession>
<evidence type="ECO:0000313" key="2">
    <source>
        <dbReference type="EMBL" id="KAK9723366.1"/>
    </source>
</evidence>
<comment type="caution">
    <text evidence="2">The sequence shown here is derived from an EMBL/GenBank/DDBJ whole genome shotgun (WGS) entry which is preliminary data.</text>
</comment>
<gene>
    <name evidence="2" type="ORF">K7432_002019</name>
</gene>
<evidence type="ECO:0000313" key="3">
    <source>
        <dbReference type="Proteomes" id="UP001479436"/>
    </source>
</evidence>
<proteinExistence type="predicted"/>